<accession>A0A2J6X541</accession>
<dbReference type="EMBL" id="PNIX01000300">
    <property type="protein sequence ID" value="PMP81605.1"/>
    <property type="molecule type" value="Genomic_DNA"/>
</dbReference>
<evidence type="ECO:0000256" key="1">
    <source>
        <dbReference type="ARBA" id="ARBA00022448"/>
    </source>
</evidence>
<evidence type="ECO:0000313" key="6">
    <source>
        <dbReference type="Proteomes" id="UP000236910"/>
    </source>
</evidence>
<name>A0A2J6X541_9BACT</name>
<feature type="domain" description="ABC transporter" evidence="4">
    <location>
        <begin position="2"/>
        <end position="239"/>
    </location>
</feature>
<evidence type="ECO:0000256" key="3">
    <source>
        <dbReference type="ARBA" id="ARBA00022840"/>
    </source>
</evidence>
<evidence type="ECO:0000259" key="4">
    <source>
        <dbReference type="PROSITE" id="PS50893"/>
    </source>
</evidence>
<dbReference type="InterPro" id="IPR003593">
    <property type="entry name" value="AAA+_ATPase"/>
</dbReference>
<evidence type="ECO:0000256" key="2">
    <source>
        <dbReference type="ARBA" id="ARBA00022741"/>
    </source>
</evidence>
<dbReference type="Pfam" id="PF00005">
    <property type="entry name" value="ABC_tran"/>
    <property type="match status" value="1"/>
</dbReference>
<dbReference type="Proteomes" id="UP000236910">
    <property type="component" value="Unassembled WGS sequence"/>
</dbReference>
<dbReference type="GO" id="GO:0005524">
    <property type="term" value="F:ATP binding"/>
    <property type="evidence" value="ECO:0007669"/>
    <property type="project" value="UniProtKB-KW"/>
</dbReference>
<keyword evidence="1" id="KW-0813">Transport</keyword>
<evidence type="ECO:0000313" key="5">
    <source>
        <dbReference type="EMBL" id="PMP81605.1"/>
    </source>
</evidence>
<keyword evidence="2" id="KW-0547">Nucleotide-binding</keyword>
<gene>
    <name evidence="5" type="ORF">C0175_05150</name>
</gene>
<dbReference type="GO" id="GO:0005886">
    <property type="term" value="C:plasma membrane"/>
    <property type="evidence" value="ECO:0007669"/>
    <property type="project" value="TreeGrafter"/>
</dbReference>
<feature type="non-terminal residue" evidence="5">
    <location>
        <position position="1"/>
    </location>
</feature>
<dbReference type="GO" id="GO:0016887">
    <property type="term" value="F:ATP hydrolysis activity"/>
    <property type="evidence" value="ECO:0007669"/>
    <property type="project" value="InterPro"/>
</dbReference>
<dbReference type="InterPro" id="IPR003439">
    <property type="entry name" value="ABC_transporter-like_ATP-bd"/>
</dbReference>
<dbReference type="Pfam" id="PF12399">
    <property type="entry name" value="BCA_ABC_TP_C"/>
    <property type="match status" value="1"/>
</dbReference>
<dbReference type="SMART" id="SM00382">
    <property type="entry name" value="AAA"/>
    <property type="match status" value="1"/>
</dbReference>
<sequence>TVKFGNLVAVNDFSMVVSEGTIHSLIGPNGAGKTTVFNAVFNLVPYGGSISFLGTDLRKVPTHDRLSFGLMRTYQNLSIFYSMTVEENIKMGLQPKLKTNLFKDFIGFDVFNTKETKEKVDFVLDLLQIRHLAKAFPMYLPYGTQKLVELGRAIVSMPKLVLLDEPAAGLNDEEKEEMKKILLHLKEIGITLVVVEHDMGIVMDLSDVVTVMNYGLKIAEGNPQSVLQNPEVIEAYLGVEDA</sequence>
<dbReference type="AlphaFoldDB" id="A0A2J6X541"/>
<dbReference type="SUPFAM" id="SSF52540">
    <property type="entry name" value="P-loop containing nucleoside triphosphate hydrolases"/>
    <property type="match status" value="1"/>
</dbReference>
<dbReference type="Gene3D" id="3.40.50.300">
    <property type="entry name" value="P-loop containing nucleotide triphosphate hydrolases"/>
    <property type="match status" value="1"/>
</dbReference>
<comment type="caution">
    <text evidence="5">The sequence shown here is derived from an EMBL/GenBank/DDBJ whole genome shotgun (WGS) entry which is preliminary data.</text>
</comment>
<organism evidence="5 6">
    <name type="scientific">Caldisericum exile</name>
    <dbReference type="NCBI Taxonomy" id="693075"/>
    <lineage>
        <taxon>Bacteria</taxon>
        <taxon>Pseudomonadati</taxon>
        <taxon>Caldisericota/Cryosericota group</taxon>
        <taxon>Caldisericota</taxon>
        <taxon>Caldisericia</taxon>
        <taxon>Caldisericales</taxon>
        <taxon>Caldisericaceae</taxon>
        <taxon>Caldisericum</taxon>
    </lineage>
</organism>
<proteinExistence type="predicted"/>
<dbReference type="InterPro" id="IPR027417">
    <property type="entry name" value="P-loop_NTPase"/>
</dbReference>
<protein>
    <submittedName>
        <fullName evidence="5">ABC transporter ATP-binding protein</fullName>
    </submittedName>
</protein>
<dbReference type="InterPro" id="IPR032823">
    <property type="entry name" value="BCA_ABC_TP_C"/>
</dbReference>
<dbReference type="InterPro" id="IPR051120">
    <property type="entry name" value="ABC_AA/LPS_Transport"/>
</dbReference>
<dbReference type="PANTHER" id="PTHR45772">
    <property type="entry name" value="CONSERVED COMPONENT OF ABC TRANSPORTER FOR NATURAL AMINO ACIDS-RELATED"/>
    <property type="match status" value="1"/>
</dbReference>
<dbReference type="PROSITE" id="PS50893">
    <property type="entry name" value="ABC_TRANSPORTER_2"/>
    <property type="match status" value="1"/>
</dbReference>
<dbReference type="PANTHER" id="PTHR45772:SF1">
    <property type="entry name" value="ABC TRANSPORTER ATP-BINDING PROTEIN"/>
    <property type="match status" value="1"/>
</dbReference>
<keyword evidence="3 5" id="KW-0067">ATP-binding</keyword>
<reference evidence="5 6" key="1">
    <citation type="submission" date="2018-01" db="EMBL/GenBank/DDBJ databases">
        <title>Metagenomic assembled genomes from two thermal pools in the Uzon Caldera, Kamchatka, Russia.</title>
        <authorList>
            <person name="Wilkins L."/>
            <person name="Ettinger C."/>
        </authorList>
    </citation>
    <scope>NUCLEOTIDE SEQUENCE [LARGE SCALE GENOMIC DNA]</scope>
    <source>
        <strain evidence="5">ARK-10</strain>
    </source>
</reference>
<dbReference type="CDD" id="cd03219">
    <property type="entry name" value="ABC_Mj1267_LivG_branched"/>
    <property type="match status" value="1"/>
</dbReference>